<evidence type="ECO:0000259" key="4">
    <source>
        <dbReference type="PROSITE" id="PS50305"/>
    </source>
</evidence>
<evidence type="ECO:0000256" key="2">
    <source>
        <dbReference type="ARBA" id="ARBA00023027"/>
    </source>
</evidence>
<dbReference type="InterPro" id="IPR026591">
    <property type="entry name" value="Sirtuin_cat_small_dom_sf"/>
</dbReference>
<dbReference type="AlphaFoldDB" id="A0A1J4JX94"/>
<dbReference type="EMBL" id="MLAK01000880">
    <property type="protein sequence ID" value="OHT02158.1"/>
    <property type="molecule type" value="Genomic_DNA"/>
</dbReference>
<accession>A0A1J4JX94</accession>
<dbReference type="InterPro" id="IPR003000">
    <property type="entry name" value="Sirtuin"/>
</dbReference>
<dbReference type="PANTHER" id="PTHR11085">
    <property type="entry name" value="NAD-DEPENDENT PROTEIN DEACYLASE SIRTUIN-5, MITOCHONDRIAL-RELATED"/>
    <property type="match status" value="1"/>
</dbReference>
<dbReference type="OrthoDB" id="424302at2759"/>
<reference evidence="5" key="1">
    <citation type="submission" date="2016-10" db="EMBL/GenBank/DDBJ databases">
        <authorList>
            <person name="Benchimol M."/>
            <person name="Almeida L.G."/>
            <person name="Vasconcelos A.T."/>
            <person name="Perreira-Neves A."/>
            <person name="Rosa I.A."/>
            <person name="Tasca T."/>
            <person name="Bogo M.R."/>
            <person name="de Souza W."/>
        </authorList>
    </citation>
    <scope>NUCLEOTIDE SEQUENCE [LARGE SCALE GENOMIC DNA]</scope>
    <source>
        <strain evidence="5">K</strain>
    </source>
</reference>
<evidence type="ECO:0000313" key="5">
    <source>
        <dbReference type="EMBL" id="OHT02158.1"/>
    </source>
</evidence>
<organism evidence="5 6">
    <name type="scientific">Tritrichomonas foetus</name>
    <dbReference type="NCBI Taxonomy" id="1144522"/>
    <lineage>
        <taxon>Eukaryota</taxon>
        <taxon>Metamonada</taxon>
        <taxon>Parabasalia</taxon>
        <taxon>Tritrichomonadida</taxon>
        <taxon>Tritrichomonadidae</taxon>
        <taxon>Tritrichomonas</taxon>
    </lineage>
</organism>
<evidence type="ECO:0000256" key="1">
    <source>
        <dbReference type="ARBA" id="ARBA00022679"/>
    </source>
</evidence>
<protein>
    <submittedName>
        <fullName evidence="5">NAD-dependent protein deacetylase</fullName>
    </submittedName>
</protein>
<keyword evidence="1" id="KW-0808">Transferase</keyword>
<dbReference type="SUPFAM" id="SSF52467">
    <property type="entry name" value="DHS-like NAD/FAD-binding domain"/>
    <property type="match status" value="1"/>
</dbReference>
<dbReference type="PROSITE" id="PS50305">
    <property type="entry name" value="SIRTUIN"/>
    <property type="match status" value="1"/>
</dbReference>
<comment type="caution">
    <text evidence="3">Lacks conserved residue(s) required for the propagation of feature annotation.</text>
</comment>
<keyword evidence="2" id="KW-0520">NAD</keyword>
<comment type="caution">
    <text evidence="5">The sequence shown here is derived from an EMBL/GenBank/DDBJ whole genome shotgun (WGS) entry which is preliminary data.</text>
</comment>
<feature type="domain" description="Deacetylase sirtuin-type" evidence="4">
    <location>
        <begin position="1"/>
        <end position="246"/>
    </location>
</feature>
<evidence type="ECO:0000313" key="6">
    <source>
        <dbReference type="Proteomes" id="UP000179807"/>
    </source>
</evidence>
<dbReference type="NCBIfam" id="NF001753">
    <property type="entry name" value="PRK00481.1-3"/>
    <property type="match status" value="1"/>
</dbReference>
<name>A0A1J4JX94_9EUKA</name>
<dbReference type="InterPro" id="IPR029035">
    <property type="entry name" value="DHS-like_NAD/FAD-binding_dom"/>
</dbReference>
<dbReference type="GeneID" id="94842294"/>
<dbReference type="InterPro" id="IPR026590">
    <property type="entry name" value="Ssirtuin_cat_dom"/>
</dbReference>
<dbReference type="RefSeq" id="XP_068355294.1">
    <property type="nucleotide sequence ID" value="XM_068507590.1"/>
</dbReference>
<gene>
    <name evidence="5" type="primary">cobB</name>
    <name evidence="5" type="ORF">TRFO_30865</name>
</gene>
<dbReference type="Gene3D" id="3.40.50.1220">
    <property type="entry name" value="TPP-binding domain"/>
    <property type="match status" value="1"/>
</dbReference>
<keyword evidence="6" id="KW-1185">Reference proteome</keyword>
<dbReference type="PANTHER" id="PTHR11085:SF4">
    <property type="entry name" value="NAD-DEPENDENT PROTEIN DEACYLASE"/>
    <property type="match status" value="1"/>
</dbReference>
<dbReference type="InterPro" id="IPR050134">
    <property type="entry name" value="NAD-dep_sirtuin_deacylases"/>
</dbReference>
<dbReference type="Proteomes" id="UP000179807">
    <property type="component" value="Unassembled WGS sequence"/>
</dbReference>
<dbReference type="VEuPathDB" id="TrichDB:TRFO_30865"/>
<dbReference type="CDD" id="cd01407">
    <property type="entry name" value="SIR2-fam"/>
    <property type="match status" value="1"/>
</dbReference>
<dbReference type="GO" id="GO:0017136">
    <property type="term" value="F:histone deacetylase activity, NAD-dependent"/>
    <property type="evidence" value="ECO:0007669"/>
    <property type="project" value="TreeGrafter"/>
</dbReference>
<dbReference type="Gene3D" id="3.30.1600.10">
    <property type="entry name" value="SIR2/SIRT2 'Small Domain"/>
    <property type="match status" value="1"/>
</dbReference>
<dbReference type="Pfam" id="PF02146">
    <property type="entry name" value="SIR2"/>
    <property type="match status" value="1"/>
</dbReference>
<sequence length="246" mass="26787">MSLKPHIESLARLIHAGKVTFFSGAGMSTASGLPDFRSAENGLWGKIDPMKVASSRCLEKNYDQFHAFYKMRLNQLVGIEPNAGHHFISRMEKAGKVVGVITQNVDGLHEAAGSVNIATLHGRLREIRCEHCTSPSTIPAFENGSSCEKCGGHLRPGVVLFGESLPSEALRLADTWTNSCQTFIVLGSSLRVSPANSFPEIAKRRGANLVIINAEPTECDSMADLVIHDPIVEVFEETEKAMKLLE</sequence>
<proteinExistence type="predicted"/>
<dbReference type="GO" id="GO:0070403">
    <property type="term" value="F:NAD+ binding"/>
    <property type="evidence" value="ECO:0007669"/>
    <property type="project" value="InterPro"/>
</dbReference>
<evidence type="ECO:0000256" key="3">
    <source>
        <dbReference type="PROSITE-ProRule" id="PRU00236"/>
    </source>
</evidence>